<keyword evidence="3" id="KW-1185">Reference proteome</keyword>
<dbReference type="EMBL" id="JACGWO010000002">
    <property type="protein sequence ID" value="KAK4435724.1"/>
    <property type="molecule type" value="Genomic_DNA"/>
</dbReference>
<dbReference type="Pfam" id="PF26138">
    <property type="entry name" value="DUF8040"/>
    <property type="match status" value="1"/>
</dbReference>
<evidence type="ECO:0000313" key="2">
    <source>
        <dbReference type="EMBL" id="KAK4435724.1"/>
    </source>
</evidence>
<proteinExistence type="predicted"/>
<comment type="caution">
    <text evidence="2">The sequence shown here is derived from an EMBL/GenBank/DDBJ whole genome shotgun (WGS) entry which is preliminary data.</text>
</comment>
<dbReference type="InterPro" id="IPR058353">
    <property type="entry name" value="DUF8040"/>
</dbReference>
<reference evidence="2" key="2">
    <citation type="journal article" date="2024" name="Plant">
        <title>Genomic evolution and insights into agronomic trait innovations of Sesamum species.</title>
        <authorList>
            <person name="Miao H."/>
            <person name="Wang L."/>
            <person name="Qu L."/>
            <person name="Liu H."/>
            <person name="Sun Y."/>
            <person name="Le M."/>
            <person name="Wang Q."/>
            <person name="Wei S."/>
            <person name="Zheng Y."/>
            <person name="Lin W."/>
            <person name="Duan Y."/>
            <person name="Cao H."/>
            <person name="Xiong S."/>
            <person name="Wang X."/>
            <person name="Wei L."/>
            <person name="Li C."/>
            <person name="Ma Q."/>
            <person name="Ju M."/>
            <person name="Zhao R."/>
            <person name="Li G."/>
            <person name="Mu C."/>
            <person name="Tian Q."/>
            <person name="Mei H."/>
            <person name="Zhang T."/>
            <person name="Gao T."/>
            <person name="Zhang H."/>
        </authorList>
    </citation>
    <scope>NUCLEOTIDE SEQUENCE</scope>
    <source>
        <strain evidence="2">3651</strain>
    </source>
</reference>
<organism evidence="2 3">
    <name type="scientific">Sesamum alatum</name>
    <dbReference type="NCBI Taxonomy" id="300844"/>
    <lineage>
        <taxon>Eukaryota</taxon>
        <taxon>Viridiplantae</taxon>
        <taxon>Streptophyta</taxon>
        <taxon>Embryophyta</taxon>
        <taxon>Tracheophyta</taxon>
        <taxon>Spermatophyta</taxon>
        <taxon>Magnoliopsida</taxon>
        <taxon>eudicotyledons</taxon>
        <taxon>Gunneridae</taxon>
        <taxon>Pentapetalae</taxon>
        <taxon>asterids</taxon>
        <taxon>lamiids</taxon>
        <taxon>Lamiales</taxon>
        <taxon>Pedaliaceae</taxon>
        <taxon>Sesamum</taxon>
    </lineage>
</organism>
<dbReference type="Proteomes" id="UP001293254">
    <property type="component" value="Unassembled WGS sequence"/>
</dbReference>
<feature type="domain" description="DUF8040" evidence="1">
    <location>
        <begin position="1"/>
        <end position="64"/>
    </location>
</feature>
<protein>
    <recommendedName>
        <fullName evidence="1">DUF8040 domain-containing protein</fullName>
    </recommendedName>
</protein>
<gene>
    <name evidence="2" type="ORF">Salat_0735900</name>
</gene>
<accession>A0AAE2CVJ5</accession>
<evidence type="ECO:0000313" key="3">
    <source>
        <dbReference type="Proteomes" id="UP001293254"/>
    </source>
</evidence>
<dbReference type="AlphaFoldDB" id="A0AAE2CVJ5"/>
<evidence type="ECO:0000259" key="1">
    <source>
        <dbReference type="Pfam" id="PF26138"/>
    </source>
</evidence>
<name>A0AAE2CVJ5_9LAMI</name>
<reference evidence="2" key="1">
    <citation type="submission" date="2020-06" db="EMBL/GenBank/DDBJ databases">
        <authorList>
            <person name="Li T."/>
            <person name="Hu X."/>
            <person name="Zhang T."/>
            <person name="Song X."/>
            <person name="Zhang H."/>
            <person name="Dai N."/>
            <person name="Sheng W."/>
            <person name="Hou X."/>
            <person name="Wei L."/>
        </authorList>
    </citation>
    <scope>NUCLEOTIDE SEQUENCE</scope>
    <source>
        <strain evidence="2">3651</strain>
        <tissue evidence="2">Leaf</tissue>
    </source>
</reference>
<sequence>MSMDVFGRLCYLLENLGGLCRSHNDGAAEQVAVFVMVLSHHTKNMIVKFYFSRSGRTIIKYFNYLRGCLEASFHVAHEAYPCRGRQHMPEVEMFQGVLRGVR</sequence>